<dbReference type="Gene3D" id="1.20.120.1080">
    <property type="match status" value="1"/>
</dbReference>
<evidence type="ECO:0000256" key="7">
    <source>
        <dbReference type="SAM" id="MobiDB-lite"/>
    </source>
</evidence>
<dbReference type="PANTHER" id="PTHR18934:SF267">
    <property type="entry name" value="ATP-DEPENDENT RNA HELICASE YLR419W-RELATED"/>
    <property type="match status" value="1"/>
</dbReference>
<dbReference type="InterPro" id="IPR011709">
    <property type="entry name" value="DEAD-box_helicase_OB_fold"/>
</dbReference>
<dbReference type="Pfam" id="PF00271">
    <property type="entry name" value="Helicase_C"/>
    <property type="match status" value="1"/>
</dbReference>
<gene>
    <name evidence="10" type="ORF">CALCODRAFT_524587</name>
</gene>
<keyword evidence="2" id="KW-0547">Nucleotide-binding</keyword>
<dbReference type="InterPro" id="IPR014001">
    <property type="entry name" value="Helicase_ATP-bd"/>
</dbReference>
<keyword evidence="5" id="KW-0067">ATP-binding</keyword>
<keyword evidence="3 10" id="KW-0378">Hydrolase</keyword>
<dbReference type="SMART" id="SM00490">
    <property type="entry name" value="HELICc"/>
    <property type="match status" value="1"/>
</dbReference>
<dbReference type="InterPro" id="IPR056328">
    <property type="entry name" value="DSRM_DHX29"/>
</dbReference>
<evidence type="ECO:0000256" key="1">
    <source>
        <dbReference type="ARBA" id="ARBA00012552"/>
    </source>
</evidence>
<dbReference type="FunCoup" id="A0A165EQZ8">
    <property type="interactions" value="478"/>
</dbReference>
<evidence type="ECO:0000256" key="4">
    <source>
        <dbReference type="ARBA" id="ARBA00022806"/>
    </source>
</evidence>
<dbReference type="SUPFAM" id="SSF52540">
    <property type="entry name" value="P-loop containing nucleoside triphosphate hydrolases"/>
    <property type="match status" value="1"/>
</dbReference>
<dbReference type="FunFam" id="3.40.50.300:FF:000500">
    <property type="entry name" value="ATP-dependent RNA helicase DHX29"/>
    <property type="match status" value="1"/>
</dbReference>
<feature type="domain" description="Helicase ATP-binding" evidence="8">
    <location>
        <begin position="604"/>
        <end position="775"/>
    </location>
</feature>
<dbReference type="Pfam" id="PF00270">
    <property type="entry name" value="DEAD"/>
    <property type="match status" value="1"/>
</dbReference>
<dbReference type="GO" id="GO:0003723">
    <property type="term" value="F:RNA binding"/>
    <property type="evidence" value="ECO:0007669"/>
    <property type="project" value="TreeGrafter"/>
</dbReference>
<dbReference type="Pfam" id="PF24385">
    <property type="entry name" value="DSRM_DHX29"/>
    <property type="match status" value="1"/>
</dbReference>
<dbReference type="InterPro" id="IPR001650">
    <property type="entry name" value="Helicase_C-like"/>
</dbReference>
<dbReference type="Pfam" id="PF21010">
    <property type="entry name" value="HA2_C"/>
    <property type="match status" value="1"/>
</dbReference>
<keyword evidence="11" id="KW-1185">Reference proteome</keyword>
<proteinExistence type="predicted"/>
<dbReference type="PANTHER" id="PTHR18934">
    <property type="entry name" value="ATP-DEPENDENT RNA HELICASE"/>
    <property type="match status" value="1"/>
</dbReference>
<dbReference type="InParanoid" id="A0A165EQZ8"/>
<feature type="compositionally biased region" description="Low complexity" evidence="7">
    <location>
        <begin position="9"/>
        <end position="20"/>
    </location>
</feature>
<evidence type="ECO:0000313" key="11">
    <source>
        <dbReference type="Proteomes" id="UP000076842"/>
    </source>
</evidence>
<comment type="catalytic activity">
    <reaction evidence="6">
        <text>ATP + H2O = ADP + phosphate + H(+)</text>
        <dbReference type="Rhea" id="RHEA:13065"/>
        <dbReference type="ChEBI" id="CHEBI:15377"/>
        <dbReference type="ChEBI" id="CHEBI:15378"/>
        <dbReference type="ChEBI" id="CHEBI:30616"/>
        <dbReference type="ChEBI" id="CHEBI:43474"/>
        <dbReference type="ChEBI" id="CHEBI:456216"/>
        <dbReference type="EC" id="3.6.4.13"/>
    </reaction>
</comment>
<dbReference type="InterPro" id="IPR007502">
    <property type="entry name" value="Helicase-assoc_dom"/>
</dbReference>
<dbReference type="STRING" id="1353952.A0A165EQZ8"/>
<dbReference type="GO" id="GO:0005524">
    <property type="term" value="F:ATP binding"/>
    <property type="evidence" value="ECO:0007669"/>
    <property type="project" value="UniProtKB-KW"/>
</dbReference>
<dbReference type="Pfam" id="PF07717">
    <property type="entry name" value="OB_NTP_bind"/>
    <property type="match status" value="1"/>
</dbReference>
<dbReference type="Pfam" id="PF26026">
    <property type="entry name" value="RNA_hel_CTD"/>
    <property type="match status" value="1"/>
</dbReference>
<evidence type="ECO:0000256" key="5">
    <source>
        <dbReference type="ARBA" id="ARBA00022840"/>
    </source>
</evidence>
<name>A0A165EQZ8_9BASI</name>
<feature type="region of interest" description="Disordered" evidence="7">
    <location>
        <begin position="1"/>
        <end position="41"/>
    </location>
</feature>
<dbReference type="PROSITE" id="PS51194">
    <property type="entry name" value="HELICASE_CTER"/>
    <property type="match status" value="1"/>
</dbReference>
<dbReference type="SMART" id="SM00487">
    <property type="entry name" value="DEXDc"/>
    <property type="match status" value="1"/>
</dbReference>
<evidence type="ECO:0000259" key="9">
    <source>
        <dbReference type="PROSITE" id="PS51194"/>
    </source>
</evidence>
<feature type="domain" description="Helicase C-terminal" evidence="9">
    <location>
        <begin position="847"/>
        <end position="1014"/>
    </location>
</feature>
<organism evidence="10 11">
    <name type="scientific">Calocera cornea HHB12733</name>
    <dbReference type="NCBI Taxonomy" id="1353952"/>
    <lineage>
        <taxon>Eukaryota</taxon>
        <taxon>Fungi</taxon>
        <taxon>Dikarya</taxon>
        <taxon>Basidiomycota</taxon>
        <taxon>Agaricomycotina</taxon>
        <taxon>Dacrymycetes</taxon>
        <taxon>Dacrymycetales</taxon>
        <taxon>Dacrymycetaceae</taxon>
        <taxon>Calocera</taxon>
    </lineage>
</organism>
<accession>A0A165EQZ8</accession>
<dbReference type="SMART" id="SM00847">
    <property type="entry name" value="HA2"/>
    <property type="match status" value="1"/>
</dbReference>
<evidence type="ECO:0000256" key="6">
    <source>
        <dbReference type="ARBA" id="ARBA00047984"/>
    </source>
</evidence>
<evidence type="ECO:0000256" key="3">
    <source>
        <dbReference type="ARBA" id="ARBA00022801"/>
    </source>
</evidence>
<dbReference type="OrthoDB" id="5600252at2759"/>
<dbReference type="Gene3D" id="3.40.50.300">
    <property type="entry name" value="P-loop containing nucleotide triphosphate hydrolases"/>
    <property type="match status" value="2"/>
</dbReference>
<dbReference type="InterPro" id="IPR059023">
    <property type="entry name" value="RNA_hel_CTD"/>
</dbReference>
<dbReference type="PROSITE" id="PS51192">
    <property type="entry name" value="HELICASE_ATP_BIND_1"/>
    <property type="match status" value="1"/>
</dbReference>
<dbReference type="EMBL" id="KV423996">
    <property type="protein sequence ID" value="KZT55357.1"/>
    <property type="molecule type" value="Genomic_DNA"/>
</dbReference>
<reference evidence="10 11" key="1">
    <citation type="journal article" date="2016" name="Mol. Biol. Evol.">
        <title>Comparative Genomics of Early-Diverging Mushroom-Forming Fungi Provides Insights into the Origins of Lignocellulose Decay Capabilities.</title>
        <authorList>
            <person name="Nagy L.G."/>
            <person name="Riley R."/>
            <person name="Tritt A."/>
            <person name="Adam C."/>
            <person name="Daum C."/>
            <person name="Floudas D."/>
            <person name="Sun H."/>
            <person name="Yadav J.S."/>
            <person name="Pangilinan J."/>
            <person name="Larsson K.H."/>
            <person name="Matsuura K."/>
            <person name="Barry K."/>
            <person name="Labutti K."/>
            <person name="Kuo R."/>
            <person name="Ohm R.A."/>
            <person name="Bhattacharya S.S."/>
            <person name="Shirouzu T."/>
            <person name="Yoshinaga Y."/>
            <person name="Martin F.M."/>
            <person name="Grigoriev I.V."/>
            <person name="Hibbett D.S."/>
        </authorList>
    </citation>
    <scope>NUCLEOTIDE SEQUENCE [LARGE SCALE GENOMIC DNA]</scope>
    <source>
        <strain evidence="10 11">HHB12733</strain>
    </source>
</reference>
<evidence type="ECO:0000313" key="10">
    <source>
        <dbReference type="EMBL" id="KZT55357.1"/>
    </source>
</evidence>
<dbReference type="CDD" id="cd17917">
    <property type="entry name" value="DEXHc_RHA-like"/>
    <property type="match status" value="1"/>
</dbReference>
<dbReference type="GO" id="GO:0003724">
    <property type="term" value="F:RNA helicase activity"/>
    <property type="evidence" value="ECO:0007669"/>
    <property type="project" value="UniProtKB-EC"/>
</dbReference>
<protein>
    <recommendedName>
        <fullName evidence="1">RNA helicase</fullName>
        <ecNumber evidence="1">3.6.4.13</ecNumber>
    </recommendedName>
</protein>
<dbReference type="GO" id="GO:0016787">
    <property type="term" value="F:hydrolase activity"/>
    <property type="evidence" value="ECO:0007669"/>
    <property type="project" value="UniProtKB-KW"/>
</dbReference>
<evidence type="ECO:0000259" key="8">
    <source>
        <dbReference type="PROSITE" id="PS51192"/>
    </source>
</evidence>
<dbReference type="CDD" id="cd18791">
    <property type="entry name" value="SF2_C_RHA"/>
    <property type="match status" value="1"/>
</dbReference>
<dbReference type="InterPro" id="IPR011545">
    <property type="entry name" value="DEAD/DEAH_box_helicase_dom"/>
</dbReference>
<dbReference type="InterPro" id="IPR027417">
    <property type="entry name" value="P-loop_NTPase"/>
</dbReference>
<dbReference type="EC" id="3.6.4.13" evidence="1"/>
<evidence type="ECO:0000256" key="2">
    <source>
        <dbReference type="ARBA" id="ARBA00022741"/>
    </source>
</evidence>
<dbReference type="Proteomes" id="UP000076842">
    <property type="component" value="Unassembled WGS sequence"/>
</dbReference>
<keyword evidence="4" id="KW-0347">Helicase</keyword>
<sequence>MPPRKHIVKSGNAGNSSKSSPLPFKGPVDQPKPSDAPPPLFPPGVKTPLALLYERCQKNGWEKPFVDPKQNKKGTFDCFITLRKRNTKVPGGMDTVVLHPIPPLEAKTAQEAKHWGATYALHRFSKDRVYLFLPQGPRDYWNSLQSWREKHGSEAHQEWMWSADPFTAAREVEQRQAVAEKKRDALAQGEKRGGGVGGTGAVGVTGVGAVGDGSARPRGKGWREWEEAVEVRMAPELRVMVESAIRSMSEQYPNLLSNTDDPSLAGTPANSQLAEQLLTLGFPASLIPPAVSSPGATLSSALTHLLLNTPEPLLPPAFRPTLSSQPFITSAHSHAGEGDLQRRWAGERLVEIGWPRAGVEVLEKGLEGVRWDGTVANGLEVLNARLCEVLVEEADGEAPTAATDPGAKEEELAVLESMHPDLVRNEDGTEYAVPIPGSPLQLCVLLLPPHPYPSEGNTRLPPFYIALSPDSSSQLTAWDRLGLQQKLCLTARGEWSEFLEEGQGVVSLMTDWLEANWEEEVKLTDPGALVELLLPEPALLLPPKATKATQPVMDKRPARGSRARKLDDARERALFAQLRKERQYAEMEAQRRKLPAFGMQREIVDVVGRHGVTVVVGETGCGKTTQLPQFLLDAALLSDTPSYEPISILITQPRRLSALGVAGRVAAERCESRPGIGTVGYAIRGESRSCDRTRLLFVTTGVALRMLTNEEGLKGFTHVIVDEVHERSVDSDFLLLELRELLRRGSKVKVVLMSATINQEVFVNYFDHAPVITIPGFTHPVADHYLEDIIPNISYRPPFVKPRGKQSDEQTLAYRKPYAEMGLDEDQIRAIESISRSDRIDYQLVASVVGHIVRTTPDDGAILIFMPGVAEIKQCITSLSSIRPALILPLHANLSPAEQKLVFPPPPRGQRKIVVATNVAETSITIPDIVHVVDAGRVKENEYDPESGLSRLVESWVPKAGARQRRGRAGRTQKGDCWKMYTRRMESDYMPSFSVPEMLRVPLERLVLQVKVTKEDEDAKTFLLKAISPPKMSALDQAWVVLHELGAIDAGDGLTALGRHLMLILATIFRCLDPILTVVACLSSKPLFNSPIEQRDEAKLARSRFVTANSDLLTDANAYTKCRDQGKSQSQIRSFCESCFMSPSTFRDVTSLRQDFHATLSDIGFVPFSSSPTTTYLNTNSSSPNLLKAIILGGLWSRVARIALPRAQFERVQGGTIQKDHSARDLKFFDSRGSRVFLHPQSALFSSVGFRSPYVAYFSKAQTSKVFLRDATEVPLYGILLFGGEVRNDPLHGGLSVDRWIKMKAWTRIGVLVNQLRRCLDGILAKTIEDATLPDLSADPVCTAILALLERDGLGVDSI</sequence>